<dbReference type="SUPFAM" id="SSF141259">
    <property type="entry name" value="CarD-like"/>
    <property type="match status" value="1"/>
</dbReference>
<sequence length="172" mass="19779">MYQVGDLVFYGSTGVCEVTGLTTRTVEWHHRVNFYVFKPLYQQNYIILVPVNITKVFMRPIISKGEANRLLDLIPTIASKAYYNCKLSQLSEHYETFLKTHECLDLMKLTISIYAKKQIADHAQRNFGSVDEKYMRRGEDLLFGELAAALDISKNEAAEHVAARIKLDRRVS</sequence>
<dbReference type="InterPro" id="IPR036101">
    <property type="entry name" value="CarD-like/TRCF_RID_sf"/>
</dbReference>
<proteinExistence type="predicted"/>
<dbReference type="Gene3D" id="2.40.10.170">
    <property type="match status" value="1"/>
</dbReference>
<dbReference type="Pfam" id="PF02559">
    <property type="entry name" value="CarD_TRCF_RID"/>
    <property type="match status" value="1"/>
</dbReference>
<dbReference type="InterPro" id="IPR003711">
    <property type="entry name" value="CarD-like/TRCF_RID"/>
</dbReference>
<evidence type="ECO:0000313" key="2">
    <source>
        <dbReference type="EMBL" id="MPM29438.1"/>
    </source>
</evidence>
<dbReference type="AlphaFoldDB" id="A0A644YN72"/>
<dbReference type="InterPro" id="IPR042215">
    <property type="entry name" value="CarD-like_C"/>
</dbReference>
<accession>A0A644YN72</accession>
<dbReference type="Gene3D" id="1.20.58.1290">
    <property type="entry name" value="CarD-like, C-terminal domain"/>
    <property type="match status" value="1"/>
</dbReference>
<protein>
    <recommendedName>
        <fullName evidence="1">CarD-like/TRCF RNAP-interacting domain-containing protein</fullName>
    </recommendedName>
</protein>
<name>A0A644YN72_9ZZZZ</name>
<dbReference type="EMBL" id="VSSQ01005511">
    <property type="protein sequence ID" value="MPM29438.1"/>
    <property type="molecule type" value="Genomic_DNA"/>
</dbReference>
<comment type="caution">
    <text evidence="2">The sequence shown here is derived from an EMBL/GenBank/DDBJ whole genome shotgun (WGS) entry which is preliminary data.</text>
</comment>
<feature type="domain" description="CarD-like/TRCF RNAP-interacting" evidence="1">
    <location>
        <begin position="1"/>
        <end position="115"/>
    </location>
</feature>
<gene>
    <name evidence="2" type="ORF">SDC9_75978</name>
</gene>
<organism evidence="2">
    <name type="scientific">bioreactor metagenome</name>
    <dbReference type="NCBI Taxonomy" id="1076179"/>
    <lineage>
        <taxon>unclassified sequences</taxon>
        <taxon>metagenomes</taxon>
        <taxon>ecological metagenomes</taxon>
    </lineage>
</organism>
<evidence type="ECO:0000259" key="1">
    <source>
        <dbReference type="SMART" id="SM01058"/>
    </source>
</evidence>
<reference evidence="2" key="1">
    <citation type="submission" date="2019-08" db="EMBL/GenBank/DDBJ databases">
        <authorList>
            <person name="Kucharzyk K."/>
            <person name="Murdoch R.W."/>
            <person name="Higgins S."/>
            <person name="Loffler F."/>
        </authorList>
    </citation>
    <scope>NUCLEOTIDE SEQUENCE</scope>
</reference>
<dbReference type="SMART" id="SM01058">
    <property type="entry name" value="CarD_TRCF"/>
    <property type="match status" value="1"/>
</dbReference>